<sequence>MDRQPSIRVRQMVDAFVYAVAVTVIAFVGAAISSFVFGWGWVGVKFVLFVLGIGLFGIGTFALRPTPPWRDDSRLPEPDKPVLQARLQRLPPLDSYGLTADERFPTGAKLLLASVFILALSFVLETVFGVAR</sequence>
<dbReference type="GeneID" id="71927183"/>
<gene>
    <name evidence="2" type="ORF">MW046_04010</name>
</gene>
<evidence type="ECO:0000313" key="3">
    <source>
        <dbReference type="Proteomes" id="UP000831768"/>
    </source>
</evidence>
<feature type="transmembrane region" description="Helical" evidence="1">
    <location>
        <begin position="110"/>
        <end position="131"/>
    </location>
</feature>
<dbReference type="Proteomes" id="UP000831768">
    <property type="component" value="Chromosome"/>
</dbReference>
<name>A0A8U0A576_9EURY</name>
<keyword evidence="1" id="KW-0472">Membrane</keyword>
<accession>A0A8U0A576</accession>
<reference evidence="2" key="1">
    <citation type="submission" date="2022-04" db="EMBL/GenBank/DDBJ databases">
        <title>Halocatena sp. nov., isolated from a salt lake.</title>
        <authorList>
            <person name="Cui H.-L."/>
        </authorList>
    </citation>
    <scope>NUCLEOTIDE SEQUENCE</scope>
    <source>
        <strain evidence="2">AD-1</strain>
    </source>
</reference>
<dbReference type="SUPFAM" id="SSF103473">
    <property type="entry name" value="MFS general substrate transporter"/>
    <property type="match status" value="1"/>
</dbReference>
<keyword evidence="1" id="KW-0812">Transmembrane</keyword>
<dbReference type="EMBL" id="CP096019">
    <property type="protein sequence ID" value="UPM43618.1"/>
    <property type="molecule type" value="Genomic_DNA"/>
</dbReference>
<organism evidence="2 3">
    <name type="scientific">Halocatena salina</name>
    <dbReference type="NCBI Taxonomy" id="2934340"/>
    <lineage>
        <taxon>Archaea</taxon>
        <taxon>Methanobacteriati</taxon>
        <taxon>Methanobacteriota</taxon>
        <taxon>Stenosarchaea group</taxon>
        <taxon>Halobacteria</taxon>
        <taxon>Halobacteriales</taxon>
        <taxon>Natronomonadaceae</taxon>
        <taxon>Halocatena</taxon>
    </lineage>
</organism>
<evidence type="ECO:0000313" key="2">
    <source>
        <dbReference type="EMBL" id="UPM43618.1"/>
    </source>
</evidence>
<keyword evidence="3" id="KW-1185">Reference proteome</keyword>
<evidence type="ECO:0000256" key="1">
    <source>
        <dbReference type="SAM" id="Phobius"/>
    </source>
</evidence>
<dbReference type="KEGG" id="haad:MW046_04010"/>
<dbReference type="Pfam" id="PF24432">
    <property type="entry name" value="DUF7555"/>
    <property type="match status" value="1"/>
</dbReference>
<proteinExistence type="predicted"/>
<protein>
    <submittedName>
        <fullName evidence="2">Uncharacterized protein</fullName>
    </submittedName>
</protein>
<feature type="transmembrane region" description="Helical" evidence="1">
    <location>
        <begin position="43"/>
        <end position="63"/>
    </location>
</feature>
<dbReference type="InterPro" id="IPR055977">
    <property type="entry name" value="DUF7555"/>
</dbReference>
<dbReference type="RefSeq" id="WP_247994281.1">
    <property type="nucleotide sequence ID" value="NZ_CP096019.1"/>
</dbReference>
<dbReference type="AlphaFoldDB" id="A0A8U0A576"/>
<keyword evidence="1" id="KW-1133">Transmembrane helix</keyword>
<feature type="transmembrane region" description="Helical" evidence="1">
    <location>
        <begin position="12"/>
        <end position="37"/>
    </location>
</feature>
<dbReference type="InterPro" id="IPR036259">
    <property type="entry name" value="MFS_trans_sf"/>
</dbReference>